<organism evidence="1 2">
    <name type="scientific">Zea mays</name>
    <name type="common">Maize</name>
    <dbReference type="NCBI Taxonomy" id="4577"/>
    <lineage>
        <taxon>Eukaryota</taxon>
        <taxon>Viridiplantae</taxon>
        <taxon>Streptophyta</taxon>
        <taxon>Embryophyta</taxon>
        <taxon>Tracheophyta</taxon>
        <taxon>Spermatophyta</taxon>
        <taxon>Magnoliopsida</taxon>
        <taxon>Liliopsida</taxon>
        <taxon>Poales</taxon>
        <taxon>Poaceae</taxon>
        <taxon>PACMAD clade</taxon>
        <taxon>Panicoideae</taxon>
        <taxon>Andropogonodae</taxon>
        <taxon>Andropogoneae</taxon>
        <taxon>Tripsacinae</taxon>
        <taxon>Zea</taxon>
    </lineage>
</organism>
<evidence type="ECO:0000313" key="2">
    <source>
        <dbReference type="Proteomes" id="UP000251960"/>
    </source>
</evidence>
<accession>A0A3L6EBH7</accession>
<dbReference type="PANTHER" id="PTHR33075">
    <property type="entry name" value="OS02G0499800 PROTEIN"/>
    <property type="match status" value="1"/>
</dbReference>
<evidence type="ECO:0000313" key="1">
    <source>
        <dbReference type="EMBL" id="PWZ18369.1"/>
    </source>
</evidence>
<dbReference type="Proteomes" id="UP000251960">
    <property type="component" value="Chromosome 6"/>
</dbReference>
<dbReference type="PANTHER" id="PTHR33075:SF10">
    <property type="entry name" value="DUF4283 DOMAIN-CONTAINING PROTEIN"/>
    <property type="match status" value="1"/>
</dbReference>
<dbReference type="AlphaFoldDB" id="A0A3L6EBH7"/>
<name>A0A3L6EBH7_MAIZE</name>
<protein>
    <submittedName>
        <fullName evidence="1">Uncharacterized protein</fullName>
    </submittedName>
</protein>
<dbReference type="EMBL" id="NCVQ01000007">
    <property type="protein sequence ID" value="PWZ18369.1"/>
    <property type="molecule type" value="Genomic_DNA"/>
</dbReference>
<reference evidence="1 2" key="1">
    <citation type="journal article" date="2018" name="Nat. Genet.">
        <title>Extensive intraspecific gene order and gene structural variations between Mo17 and other maize genomes.</title>
        <authorList>
            <person name="Sun S."/>
            <person name="Zhou Y."/>
            <person name="Chen J."/>
            <person name="Shi J."/>
            <person name="Zhao H."/>
            <person name="Zhao H."/>
            <person name="Song W."/>
            <person name="Zhang M."/>
            <person name="Cui Y."/>
            <person name="Dong X."/>
            <person name="Liu H."/>
            <person name="Ma X."/>
            <person name="Jiao Y."/>
            <person name="Wang B."/>
            <person name="Wei X."/>
            <person name="Stein J.C."/>
            <person name="Glaubitz J.C."/>
            <person name="Lu F."/>
            <person name="Yu G."/>
            <person name="Liang C."/>
            <person name="Fengler K."/>
            <person name="Li B."/>
            <person name="Rafalski A."/>
            <person name="Schnable P.S."/>
            <person name="Ware D.H."/>
            <person name="Buckler E.S."/>
            <person name="Lai J."/>
        </authorList>
    </citation>
    <scope>NUCLEOTIDE SEQUENCE [LARGE SCALE GENOMIC DNA]</scope>
    <source>
        <strain evidence="2">cv. Missouri 17</strain>
        <tissue evidence="1">Seedling</tissue>
    </source>
</reference>
<proteinExistence type="predicted"/>
<comment type="caution">
    <text evidence="1">The sequence shown here is derived from an EMBL/GenBank/DDBJ whole genome shotgun (WGS) entry which is preliminary data.</text>
</comment>
<gene>
    <name evidence="1" type="ORF">Zm00014a_027676</name>
</gene>
<sequence>MASPFVWDDRGKLLANSLDCSPGNAFQLSVLQRFGSSVHQASSSSSGSFLLIAVFRRYTFRLSAELVSLALHSVLGGSPTGFHVVEESDRHFRFSVATKKVGFMVLALKRIISANFDVYFDLWGNGSPNWRKEYALWCREEDEKWTVVRRRSSRSSKLVSFGKNLVQDSPNKKHSPSGHFNKGFLRSTMKRKSKLIPHDTPTVQYQKDFVQIGSFKCPLQILNSYSKFRFSLKNRSLVSALVLVPAIFSRISQDLDLVESLGAL</sequence>